<dbReference type="PROSITE" id="PS00695">
    <property type="entry name" value="ENT_VIR_OMP_2"/>
    <property type="match status" value="1"/>
</dbReference>
<accession>U2EM25</accession>
<dbReference type="eggNOG" id="COG3047">
    <property type="taxonomic scope" value="Bacteria"/>
</dbReference>
<proteinExistence type="predicted"/>
<protein>
    <submittedName>
        <fullName evidence="2">Outer membrane protein OmpW</fullName>
    </submittedName>
</protein>
<dbReference type="SUPFAM" id="SSF56925">
    <property type="entry name" value="OMPA-like"/>
    <property type="match status" value="1"/>
</dbReference>
<comment type="caution">
    <text evidence="2">The sequence shown here is derived from an EMBL/GenBank/DDBJ whole genome shotgun (WGS) entry which is preliminary data.</text>
</comment>
<dbReference type="InterPro" id="IPR000758">
    <property type="entry name" value="Enterovir_OMP"/>
</dbReference>
<name>U2EM25_9GAMM</name>
<dbReference type="AlphaFoldDB" id="U2EM25"/>
<evidence type="ECO:0000256" key="1">
    <source>
        <dbReference type="SAM" id="SignalP"/>
    </source>
</evidence>
<dbReference type="InterPro" id="IPR005618">
    <property type="entry name" value="OMPW"/>
</dbReference>
<dbReference type="Proteomes" id="UP000006242">
    <property type="component" value="Unassembled WGS sequence"/>
</dbReference>
<dbReference type="GO" id="GO:0044384">
    <property type="term" value="C:host outer membrane"/>
    <property type="evidence" value="ECO:0007669"/>
    <property type="project" value="InterPro"/>
</dbReference>
<gene>
    <name evidence="2" type="ORF">SSPSH_001846</name>
</gene>
<evidence type="ECO:0000313" key="3">
    <source>
        <dbReference type="Proteomes" id="UP000006242"/>
    </source>
</evidence>
<dbReference type="Pfam" id="PF03922">
    <property type="entry name" value="OmpW"/>
    <property type="match status" value="1"/>
</dbReference>
<dbReference type="InterPro" id="IPR011250">
    <property type="entry name" value="OMP/PagP_B-barrel"/>
</dbReference>
<reference evidence="2 3" key="1">
    <citation type="journal article" date="2011" name="J. Bacteriol.">
        <title>Genome sequence of Salinisphaera shabanensis, a gammaproteobacterium from the harsh, variable environment of the brine-seawater interface of the Shaban Deep in the Red Sea.</title>
        <authorList>
            <person name="Antunes A."/>
            <person name="Alam I."/>
            <person name="Bajic V.B."/>
            <person name="Stingl U."/>
        </authorList>
    </citation>
    <scope>NUCLEOTIDE SEQUENCE [LARGE SCALE GENOMIC DNA]</scope>
    <source>
        <strain evidence="2 3">E1L3A</strain>
    </source>
</reference>
<feature type="chain" id="PRO_5004625702" evidence="1">
    <location>
        <begin position="29"/>
        <end position="345"/>
    </location>
</feature>
<feature type="signal peptide" evidence="1">
    <location>
        <begin position="1"/>
        <end position="28"/>
    </location>
</feature>
<organism evidence="2 3">
    <name type="scientific">Salinisphaera shabanensis E1L3A</name>
    <dbReference type="NCBI Taxonomy" id="1033802"/>
    <lineage>
        <taxon>Bacteria</taxon>
        <taxon>Pseudomonadati</taxon>
        <taxon>Pseudomonadota</taxon>
        <taxon>Gammaproteobacteria</taxon>
        <taxon>Salinisphaerales</taxon>
        <taxon>Salinisphaeraceae</taxon>
        <taxon>Salinisphaera</taxon>
    </lineage>
</organism>
<reference evidence="2 3" key="2">
    <citation type="journal article" date="2013" name="PLoS ONE">
        <title>INDIGO - INtegrated Data Warehouse of MIcrobial GenOmes with Examples from the Red Sea Extremophiles.</title>
        <authorList>
            <person name="Alam I."/>
            <person name="Antunes A."/>
            <person name="Kamau A.A."/>
            <person name="Ba Alawi W."/>
            <person name="Kalkatawi M."/>
            <person name="Stingl U."/>
            <person name="Bajic V.B."/>
        </authorList>
    </citation>
    <scope>NUCLEOTIDE SEQUENCE [LARGE SCALE GENOMIC DNA]</scope>
    <source>
        <strain evidence="2 3">E1L3A</strain>
    </source>
</reference>
<dbReference type="RefSeq" id="WP_006914833.1">
    <property type="nucleotide sequence ID" value="NZ_AFNV02000011.1"/>
</dbReference>
<keyword evidence="1" id="KW-0732">Signal</keyword>
<dbReference type="STRING" id="1033802.SSPSH_001846"/>
<evidence type="ECO:0000313" key="2">
    <source>
        <dbReference type="EMBL" id="ERJ19237.1"/>
    </source>
</evidence>
<dbReference type="Gene3D" id="2.40.160.20">
    <property type="match status" value="1"/>
</dbReference>
<keyword evidence="3" id="KW-1185">Reference proteome</keyword>
<dbReference type="EMBL" id="AFNV02000011">
    <property type="protein sequence ID" value="ERJ19237.1"/>
    <property type="molecule type" value="Genomic_DNA"/>
</dbReference>
<dbReference type="OrthoDB" id="6075287at2"/>
<dbReference type="GO" id="GO:0019867">
    <property type="term" value="C:outer membrane"/>
    <property type="evidence" value="ECO:0007669"/>
    <property type="project" value="InterPro"/>
</dbReference>
<sequence length="345" mass="36244">MPVVQYRPTAWAIALCFVLAAGTLPCRAARANDEEAAAVPGARDDVDTSHRGFYDRFVKDKLYIKPGVSYLDFSQLESSELDLSGVEFPASLAVGKGRIAGATATIANQSIATIGVGYNIPGTGRHLSFETIIGKPIDIDFIAQPGTLRDQSLAPTADLGNLVTGDSVLEQALGQTLSDLGSAVNSATGLLDTGIPPLGRELGTVKSLPIMMTLTYHPFPDAFVRPYLGGGGIYLYNYDAEISNDVLTEVSDPGFDVSSTPGYILQAGVDIGSPQGGFYGFADARYIGGATVKGSLSDVNVRLNNQALANTLGLLGYGEDIAVGDADIELEINAMIYSVGVGYRF</sequence>